<proteinExistence type="predicted"/>
<dbReference type="GeneID" id="19896553"/>
<dbReference type="HOGENOM" id="CLU_2832253_0_0_1"/>
<dbReference type="EMBL" id="AFWA02000014">
    <property type="protein sequence ID" value="EMR08688.1"/>
    <property type="molecule type" value="Genomic_DNA"/>
</dbReference>
<keyword evidence="1" id="KW-0732">Signal</keyword>
<dbReference type="RefSeq" id="XP_007874903.1">
    <property type="nucleotide sequence ID" value="XM_007876712.1"/>
</dbReference>
<protein>
    <submittedName>
        <fullName evidence="2">Uncharacterized protein</fullName>
    </submittedName>
</protein>
<evidence type="ECO:0000256" key="1">
    <source>
        <dbReference type="SAM" id="SignalP"/>
    </source>
</evidence>
<dbReference type="OrthoDB" id="10299128at2759"/>
<accession>M7NJ92</accession>
<dbReference type="VEuPathDB" id="FungiDB:PNEG_02866"/>
<dbReference type="Proteomes" id="UP000011958">
    <property type="component" value="Unassembled WGS sequence"/>
</dbReference>
<keyword evidence="3" id="KW-1185">Reference proteome</keyword>
<dbReference type="AlphaFoldDB" id="M7NJ92"/>
<comment type="caution">
    <text evidence="2">The sequence shown here is derived from an EMBL/GenBank/DDBJ whole genome shotgun (WGS) entry which is preliminary data.</text>
</comment>
<sequence>MYFNGALIMGLLSLSIVPIQCIGSAIYSYDSAQVLNHKEFNRQPFVNHIQQINERWIPWFGRPIDK</sequence>
<feature type="chain" id="PRO_5004082385" evidence="1">
    <location>
        <begin position="22"/>
        <end position="66"/>
    </location>
</feature>
<evidence type="ECO:0000313" key="2">
    <source>
        <dbReference type="EMBL" id="EMR08688.1"/>
    </source>
</evidence>
<gene>
    <name evidence="2" type="ORF">PNEG_02866</name>
</gene>
<organism evidence="2 3">
    <name type="scientific">Pneumocystis murina (strain B123)</name>
    <name type="common">Mouse pneumocystis pneumonia agent</name>
    <name type="synonym">Pneumocystis carinii f. sp. muris</name>
    <dbReference type="NCBI Taxonomy" id="1069680"/>
    <lineage>
        <taxon>Eukaryota</taxon>
        <taxon>Fungi</taxon>
        <taxon>Dikarya</taxon>
        <taxon>Ascomycota</taxon>
        <taxon>Taphrinomycotina</taxon>
        <taxon>Pneumocystomycetes</taxon>
        <taxon>Pneumocystaceae</taxon>
        <taxon>Pneumocystis</taxon>
    </lineage>
</organism>
<feature type="signal peptide" evidence="1">
    <location>
        <begin position="1"/>
        <end position="21"/>
    </location>
</feature>
<reference evidence="3" key="1">
    <citation type="journal article" date="2016" name="Nat. Commun.">
        <title>Genome analysis of three Pneumocystis species reveals adaptation mechanisms to life exclusively in mammalian hosts.</title>
        <authorList>
            <person name="Ma L."/>
            <person name="Chen Z."/>
            <person name="Huang D.W."/>
            <person name="Kutty G."/>
            <person name="Ishihara M."/>
            <person name="Wang H."/>
            <person name="Abouelleil A."/>
            <person name="Bishop L."/>
            <person name="Davey E."/>
            <person name="Deng R."/>
            <person name="Deng X."/>
            <person name="Fan L."/>
            <person name="Fantoni G."/>
            <person name="Fitzgerald M."/>
            <person name="Gogineni E."/>
            <person name="Goldberg J.M."/>
            <person name="Handley G."/>
            <person name="Hu X."/>
            <person name="Huber C."/>
            <person name="Jiao X."/>
            <person name="Jones K."/>
            <person name="Levin J.Z."/>
            <person name="Liu Y."/>
            <person name="Macdonald P."/>
            <person name="Melnikov A."/>
            <person name="Raley C."/>
            <person name="Sassi M."/>
            <person name="Sherman B.T."/>
            <person name="Song X."/>
            <person name="Sykes S."/>
            <person name="Tran B."/>
            <person name="Walsh L."/>
            <person name="Xia Y."/>
            <person name="Yang J."/>
            <person name="Young S."/>
            <person name="Zeng Q."/>
            <person name="Zheng X."/>
            <person name="Stephens R."/>
            <person name="Nusbaum C."/>
            <person name="Birren B.W."/>
            <person name="Azadi P."/>
            <person name="Lempicki R.A."/>
            <person name="Cuomo C.A."/>
            <person name="Kovacs J.A."/>
        </authorList>
    </citation>
    <scope>NUCLEOTIDE SEQUENCE [LARGE SCALE GENOMIC DNA]</scope>
    <source>
        <strain evidence="3">B123</strain>
    </source>
</reference>
<name>M7NJ92_PNEMU</name>
<evidence type="ECO:0000313" key="3">
    <source>
        <dbReference type="Proteomes" id="UP000011958"/>
    </source>
</evidence>